<sequence>MRQIILVIVIFVLMTSAVAGNAREKRWWWIWWWSCPRVQHELASGDYDVAYVLSRATRFCLKKYIKKKQAQITNLKCTIEELETTLNTTQTAVSELQEDLAECEANLGNTDACKCQNIDAVLSGLNSLTVNPMSATSGIVTVTCATGLQFFPTCTEVADSDFQWTLASLGLLTSSDVRDRIETDCAVCTNINTVLTGIDGLTIDPDQATSGSVTITCSNSFAIDVTCYGNGEWTNEGVLILNKENLIARVQDECGRPFR</sequence>
<accession>A0AA88XI46</accession>
<proteinExistence type="predicted"/>
<evidence type="ECO:0000256" key="1">
    <source>
        <dbReference type="SAM" id="Coils"/>
    </source>
</evidence>
<dbReference type="Proteomes" id="UP001186944">
    <property type="component" value="Unassembled WGS sequence"/>
</dbReference>
<protein>
    <submittedName>
        <fullName evidence="3">Uncharacterized protein</fullName>
    </submittedName>
</protein>
<keyword evidence="4" id="KW-1185">Reference proteome</keyword>
<organism evidence="3 4">
    <name type="scientific">Pinctada imbricata</name>
    <name type="common">Atlantic pearl-oyster</name>
    <name type="synonym">Pinctada martensii</name>
    <dbReference type="NCBI Taxonomy" id="66713"/>
    <lineage>
        <taxon>Eukaryota</taxon>
        <taxon>Metazoa</taxon>
        <taxon>Spiralia</taxon>
        <taxon>Lophotrochozoa</taxon>
        <taxon>Mollusca</taxon>
        <taxon>Bivalvia</taxon>
        <taxon>Autobranchia</taxon>
        <taxon>Pteriomorphia</taxon>
        <taxon>Pterioida</taxon>
        <taxon>Pterioidea</taxon>
        <taxon>Pteriidae</taxon>
        <taxon>Pinctada</taxon>
    </lineage>
</organism>
<dbReference type="EMBL" id="VSWD01000012">
    <property type="protein sequence ID" value="KAK3085682.1"/>
    <property type="molecule type" value="Genomic_DNA"/>
</dbReference>
<feature type="chain" id="PRO_5041641462" evidence="2">
    <location>
        <begin position="20"/>
        <end position="259"/>
    </location>
</feature>
<evidence type="ECO:0000313" key="4">
    <source>
        <dbReference type="Proteomes" id="UP001186944"/>
    </source>
</evidence>
<gene>
    <name evidence="3" type="ORF">FSP39_007102</name>
</gene>
<evidence type="ECO:0000313" key="3">
    <source>
        <dbReference type="EMBL" id="KAK3085682.1"/>
    </source>
</evidence>
<name>A0AA88XI46_PINIB</name>
<keyword evidence="2" id="KW-0732">Signal</keyword>
<comment type="caution">
    <text evidence="3">The sequence shown here is derived from an EMBL/GenBank/DDBJ whole genome shotgun (WGS) entry which is preliminary data.</text>
</comment>
<dbReference type="AlphaFoldDB" id="A0AA88XI46"/>
<evidence type="ECO:0000256" key="2">
    <source>
        <dbReference type="SAM" id="SignalP"/>
    </source>
</evidence>
<feature type="signal peptide" evidence="2">
    <location>
        <begin position="1"/>
        <end position="19"/>
    </location>
</feature>
<keyword evidence="1" id="KW-0175">Coiled coil</keyword>
<feature type="coiled-coil region" evidence="1">
    <location>
        <begin position="65"/>
        <end position="106"/>
    </location>
</feature>
<reference evidence="3" key="1">
    <citation type="submission" date="2019-08" db="EMBL/GenBank/DDBJ databases">
        <title>The improved chromosome-level genome for the pearl oyster Pinctada fucata martensii using PacBio sequencing and Hi-C.</title>
        <authorList>
            <person name="Zheng Z."/>
        </authorList>
    </citation>
    <scope>NUCLEOTIDE SEQUENCE</scope>
    <source>
        <strain evidence="3">ZZ-2019</strain>
        <tissue evidence="3">Adductor muscle</tissue>
    </source>
</reference>